<dbReference type="Proteomes" id="UP001331761">
    <property type="component" value="Unassembled WGS sequence"/>
</dbReference>
<proteinExistence type="predicted"/>
<evidence type="ECO:0000313" key="1">
    <source>
        <dbReference type="EMBL" id="KAK5978577.1"/>
    </source>
</evidence>
<comment type="caution">
    <text evidence="1">The sequence shown here is derived from an EMBL/GenBank/DDBJ whole genome shotgun (WGS) entry which is preliminary data.</text>
</comment>
<evidence type="ECO:0008006" key="3">
    <source>
        <dbReference type="Google" id="ProtNLM"/>
    </source>
</evidence>
<protein>
    <recommendedName>
        <fullName evidence="3">HAT C-terminal dimerisation domain-containing protein</fullName>
    </recommendedName>
</protein>
<dbReference type="AlphaFoldDB" id="A0AAN8FGY1"/>
<name>A0AAN8FGY1_TRICO</name>
<accession>A0AAN8FGY1</accession>
<dbReference type="EMBL" id="WIXE01009257">
    <property type="protein sequence ID" value="KAK5978577.1"/>
    <property type="molecule type" value="Genomic_DNA"/>
</dbReference>
<evidence type="ECO:0000313" key="2">
    <source>
        <dbReference type="Proteomes" id="UP001331761"/>
    </source>
</evidence>
<reference evidence="1 2" key="1">
    <citation type="submission" date="2019-10" db="EMBL/GenBank/DDBJ databases">
        <title>Assembly and Annotation for the nematode Trichostrongylus colubriformis.</title>
        <authorList>
            <person name="Martin J."/>
        </authorList>
    </citation>
    <scope>NUCLEOTIDE SEQUENCE [LARGE SCALE GENOMIC DNA]</scope>
    <source>
        <strain evidence="1">G859</strain>
        <tissue evidence="1">Whole worm</tissue>
    </source>
</reference>
<gene>
    <name evidence="1" type="ORF">GCK32_012554</name>
</gene>
<sequence length="373" mass="41825">MSEDLLAGTTRLRGEQKQFRSLNDLSSMSTEGFTQRQDDPSELLTASDLVRAVQAHIVNFYNTVAGAVRKLITWPTNFRDEKTSVRFYQTLHNEGDSLEIPNLVPQAIKCILVIPASNADPERSFSTINRLTKGERSNLGTETLDNVMMIHRNGPSVLTIQPRNLAHQWMKPLPGLQLQNYLPSTLERTDSLMKQVKDSIVEDDAPTLKSRNAFVWTTRLSLVGLRKEDSCLKLQIGKILSTTTEVPSRCTLRYSSTSNQTQESLNDAYEILIADVFLIDKVEDTDAQSGFPVMEPTVWFYIDDINLNVYKAMTAILTANEFPGMEQKSVNLFICCFATMYADGVKIYSSVVSPEDGVALQRAIDHVAVWSTD</sequence>
<keyword evidence="2" id="KW-1185">Reference proteome</keyword>
<organism evidence="1 2">
    <name type="scientific">Trichostrongylus colubriformis</name>
    <name type="common">Black scour worm</name>
    <dbReference type="NCBI Taxonomy" id="6319"/>
    <lineage>
        <taxon>Eukaryota</taxon>
        <taxon>Metazoa</taxon>
        <taxon>Ecdysozoa</taxon>
        <taxon>Nematoda</taxon>
        <taxon>Chromadorea</taxon>
        <taxon>Rhabditida</taxon>
        <taxon>Rhabditina</taxon>
        <taxon>Rhabditomorpha</taxon>
        <taxon>Strongyloidea</taxon>
        <taxon>Trichostrongylidae</taxon>
        <taxon>Trichostrongylus</taxon>
    </lineage>
</organism>